<dbReference type="AlphaFoldDB" id="G3I492"/>
<keyword evidence="1" id="KW-0472">Membrane</keyword>
<proteinExistence type="predicted"/>
<protein>
    <submittedName>
        <fullName evidence="2">Uncharacterized protein</fullName>
    </submittedName>
</protein>
<evidence type="ECO:0000313" key="3">
    <source>
        <dbReference type="Proteomes" id="UP000001075"/>
    </source>
</evidence>
<sequence length="53" mass="6014">MGELETVWLSKEHNLCRCQSIFGFGLPCFNHSVVYEINLLGLTISLIIAFRVT</sequence>
<dbReference type="EMBL" id="JH001236">
    <property type="protein sequence ID" value="EGW09947.1"/>
    <property type="molecule type" value="Genomic_DNA"/>
</dbReference>
<dbReference type="Proteomes" id="UP000001075">
    <property type="component" value="Unassembled WGS sequence"/>
</dbReference>
<gene>
    <name evidence="2" type="ORF">I79_018269</name>
</gene>
<reference evidence="3" key="1">
    <citation type="journal article" date="2011" name="Nat. Biotechnol.">
        <title>The genomic sequence of the Chinese hamster ovary (CHO)-K1 cell line.</title>
        <authorList>
            <person name="Xu X."/>
            <person name="Nagarajan H."/>
            <person name="Lewis N.E."/>
            <person name="Pan S."/>
            <person name="Cai Z."/>
            <person name="Liu X."/>
            <person name="Chen W."/>
            <person name="Xie M."/>
            <person name="Wang W."/>
            <person name="Hammond S."/>
            <person name="Andersen M.R."/>
            <person name="Neff N."/>
            <person name="Passarelli B."/>
            <person name="Koh W."/>
            <person name="Fan H.C."/>
            <person name="Wang J."/>
            <person name="Gui Y."/>
            <person name="Lee K.H."/>
            <person name="Betenbaugh M.J."/>
            <person name="Quake S.R."/>
            <person name="Famili I."/>
            <person name="Palsson B.O."/>
            <person name="Wang J."/>
        </authorList>
    </citation>
    <scope>NUCLEOTIDE SEQUENCE [LARGE SCALE GENOMIC DNA]</scope>
    <source>
        <strain evidence="3">CHO K1 cell line</strain>
    </source>
</reference>
<evidence type="ECO:0000313" key="2">
    <source>
        <dbReference type="EMBL" id="EGW09947.1"/>
    </source>
</evidence>
<keyword evidence="1" id="KW-0812">Transmembrane</keyword>
<dbReference type="InParanoid" id="G3I492"/>
<keyword evidence="1" id="KW-1133">Transmembrane helix</keyword>
<organism evidence="2 3">
    <name type="scientific">Cricetulus griseus</name>
    <name type="common">Chinese hamster</name>
    <name type="synonym">Cricetulus barabensis griseus</name>
    <dbReference type="NCBI Taxonomy" id="10029"/>
    <lineage>
        <taxon>Eukaryota</taxon>
        <taxon>Metazoa</taxon>
        <taxon>Chordata</taxon>
        <taxon>Craniata</taxon>
        <taxon>Vertebrata</taxon>
        <taxon>Euteleostomi</taxon>
        <taxon>Mammalia</taxon>
        <taxon>Eutheria</taxon>
        <taxon>Euarchontoglires</taxon>
        <taxon>Glires</taxon>
        <taxon>Rodentia</taxon>
        <taxon>Myomorpha</taxon>
        <taxon>Muroidea</taxon>
        <taxon>Cricetidae</taxon>
        <taxon>Cricetinae</taxon>
        <taxon>Cricetulus</taxon>
    </lineage>
</organism>
<name>G3I492_CRIGR</name>
<feature type="transmembrane region" description="Helical" evidence="1">
    <location>
        <begin position="33"/>
        <end position="52"/>
    </location>
</feature>
<accession>G3I492</accession>
<evidence type="ECO:0000256" key="1">
    <source>
        <dbReference type="SAM" id="Phobius"/>
    </source>
</evidence>